<organism evidence="8">
    <name type="scientific">bioreactor metagenome</name>
    <dbReference type="NCBI Taxonomy" id="1076179"/>
    <lineage>
        <taxon>unclassified sequences</taxon>
        <taxon>metagenomes</taxon>
        <taxon>ecological metagenomes</taxon>
    </lineage>
</organism>
<dbReference type="PANTHER" id="PTHR13604:SF0">
    <property type="entry name" value="ABASIC SITE PROCESSING PROTEIN HMCES"/>
    <property type="match status" value="1"/>
</dbReference>
<evidence type="ECO:0000256" key="6">
    <source>
        <dbReference type="ARBA" id="ARBA00023125"/>
    </source>
</evidence>
<evidence type="ECO:0000256" key="4">
    <source>
        <dbReference type="ARBA" id="ARBA00022801"/>
    </source>
</evidence>
<comment type="caution">
    <text evidence="8">The sequence shown here is derived from an EMBL/GenBank/DDBJ whole genome shotgun (WGS) entry which is preliminary data.</text>
</comment>
<keyword evidence="4 8" id="KW-0378">Hydrolase</keyword>
<dbReference type="Gene3D" id="3.90.1680.10">
    <property type="entry name" value="SOS response associated peptidase-like"/>
    <property type="match status" value="1"/>
</dbReference>
<reference evidence="8" key="1">
    <citation type="submission" date="2019-08" db="EMBL/GenBank/DDBJ databases">
        <authorList>
            <person name="Kucharzyk K."/>
            <person name="Murdoch R.W."/>
            <person name="Higgins S."/>
            <person name="Loffler F."/>
        </authorList>
    </citation>
    <scope>NUCLEOTIDE SEQUENCE</scope>
</reference>
<dbReference type="GO" id="GO:0006508">
    <property type="term" value="P:proteolysis"/>
    <property type="evidence" value="ECO:0007669"/>
    <property type="project" value="UniProtKB-KW"/>
</dbReference>
<protein>
    <submittedName>
        <fullName evidence="8">Putative SOS response-associated peptidase YedK</fullName>
        <ecNumber evidence="8">3.4.-.-</ecNumber>
    </submittedName>
</protein>
<dbReference type="GO" id="GO:0016829">
    <property type="term" value="F:lyase activity"/>
    <property type="evidence" value="ECO:0007669"/>
    <property type="project" value="UniProtKB-KW"/>
</dbReference>
<keyword evidence="5" id="KW-0190">Covalent protein-DNA linkage</keyword>
<keyword evidence="7" id="KW-0456">Lyase</keyword>
<dbReference type="InterPro" id="IPR036590">
    <property type="entry name" value="SRAP-like"/>
</dbReference>
<evidence type="ECO:0000313" key="8">
    <source>
        <dbReference type="EMBL" id="MPM74582.1"/>
    </source>
</evidence>
<dbReference type="Pfam" id="PF02586">
    <property type="entry name" value="SRAP"/>
    <property type="match status" value="1"/>
</dbReference>
<evidence type="ECO:0000256" key="3">
    <source>
        <dbReference type="ARBA" id="ARBA00022763"/>
    </source>
</evidence>
<evidence type="ECO:0000256" key="5">
    <source>
        <dbReference type="ARBA" id="ARBA00023124"/>
    </source>
</evidence>
<keyword evidence="3" id="KW-0227">DNA damage</keyword>
<dbReference type="PANTHER" id="PTHR13604">
    <property type="entry name" value="DC12-RELATED"/>
    <property type="match status" value="1"/>
</dbReference>
<comment type="similarity">
    <text evidence="1">Belongs to the SOS response-associated peptidase family.</text>
</comment>
<dbReference type="GO" id="GO:0106300">
    <property type="term" value="P:protein-DNA covalent cross-linking repair"/>
    <property type="evidence" value="ECO:0007669"/>
    <property type="project" value="InterPro"/>
</dbReference>
<dbReference type="InterPro" id="IPR003738">
    <property type="entry name" value="SRAP"/>
</dbReference>
<dbReference type="SUPFAM" id="SSF143081">
    <property type="entry name" value="BB1717-like"/>
    <property type="match status" value="1"/>
</dbReference>
<sequence length="200" mass="22871">MCGRYYVEAEATAVEMMGILAEIRRRYAESPVLPLLKVGEVAPSQISVVVANSKSMKQAPFLMKWGYSQDRGGLIINARSETVVDKPMFKESVHSRRCMIPANRYFEWQTMEHGKQKYALFPEDQAFFFMAGIYRPEGPEGVPSFVILTRDAAEGIRHIHPRMPVILPREQWNEWLNPIVDPRKVLETAISQVTFEQVAP</sequence>
<evidence type="ECO:0000256" key="2">
    <source>
        <dbReference type="ARBA" id="ARBA00022670"/>
    </source>
</evidence>
<keyword evidence="6" id="KW-0238">DNA-binding</keyword>
<dbReference type="EC" id="3.4.-.-" evidence="8"/>
<keyword evidence="2" id="KW-0645">Protease</keyword>
<dbReference type="GO" id="GO:0008233">
    <property type="term" value="F:peptidase activity"/>
    <property type="evidence" value="ECO:0007669"/>
    <property type="project" value="UniProtKB-KW"/>
</dbReference>
<name>A0A645CCH7_9ZZZZ</name>
<dbReference type="EMBL" id="VSSQ01026061">
    <property type="protein sequence ID" value="MPM74582.1"/>
    <property type="molecule type" value="Genomic_DNA"/>
</dbReference>
<evidence type="ECO:0000256" key="1">
    <source>
        <dbReference type="ARBA" id="ARBA00008136"/>
    </source>
</evidence>
<dbReference type="AlphaFoldDB" id="A0A645CCH7"/>
<proteinExistence type="inferred from homology"/>
<evidence type="ECO:0000256" key="7">
    <source>
        <dbReference type="ARBA" id="ARBA00023239"/>
    </source>
</evidence>
<gene>
    <name evidence="8" type="primary">yedK_10</name>
    <name evidence="8" type="ORF">SDC9_121570</name>
</gene>
<accession>A0A645CCH7</accession>
<dbReference type="GO" id="GO:0003697">
    <property type="term" value="F:single-stranded DNA binding"/>
    <property type="evidence" value="ECO:0007669"/>
    <property type="project" value="InterPro"/>
</dbReference>